<comment type="caution">
    <text evidence="1">The sequence shown here is derived from an EMBL/GenBank/DDBJ whole genome shotgun (WGS) entry which is preliminary data.</text>
</comment>
<dbReference type="EMBL" id="VXIT01000007">
    <property type="protein sequence ID" value="KAA6411551.1"/>
    <property type="molecule type" value="Genomic_DNA"/>
</dbReference>
<organism evidence="1 2">
    <name type="scientific">Lasallia pustulata</name>
    <dbReference type="NCBI Taxonomy" id="136370"/>
    <lineage>
        <taxon>Eukaryota</taxon>
        <taxon>Fungi</taxon>
        <taxon>Dikarya</taxon>
        <taxon>Ascomycota</taxon>
        <taxon>Pezizomycotina</taxon>
        <taxon>Lecanoromycetes</taxon>
        <taxon>OSLEUM clade</taxon>
        <taxon>Umbilicariomycetidae</taxon>
        <taxon>Umbilicariales</taxon>
        <taxon>Umbilicariaceae</taxon>
        <taxon>Lasallia</taxon>
    </lineage>
</organism>
<evidence type="ECO:0000313" key="2">
    <source>
        <dbReference type="Proteomes" id="UP000324767"/>
    </source>
</evidence>
<evidence type="ECO:0000313" key="1">
    <source>
        <dbReference type="EMBL" id="KAA6411551.1"/>
    </source>
</evidence>
<reference evidence="1 2" key="1">
    <citation type="submission" date="2019-09" db="EMBL/GenBank/DDBJ databases">
        <title>The hologenome of the rock-dwelling lichen Lasallia pustulata.</title>
        <authorList>
            <person name="Greshake Tzovaras B."/>
            <person name="Segers F."/>
            <person name="Bicker A."/>
            <person name="Dal Grande F."/>
            <person name="Otte J."/>
            <person name="Hankeln T."/>
            <person name="Schmitt I."/>
            <person name="Ebersberger I."/>
        </authorList>
    </citation>
    <scope>NUCLEOTIDE SEQUENCE [LARGE SCALE GENOMIC DNA]</scope>
    <source>
        <strain evidence="1">A1-1</strain>
    </source>
</reference>
<dbReference type="Proteomes" id="UP000324767">
    <property type="component" value="Unassembled WGS sequence"/>
</dbReference>
<accession>A0A5M8PSH1</accession>
<dbReference type="AlphaFoldDB" id="A0A5M8PSH1"/>
<dbReference type="OrthoDB" id="4510061at2759"/>
<sequence>MSRRNVQSRAKVMADGLNEARAMRVVEIMNDFRTLQHQISQYQIVPEPEDYYELGYEVLRQCSAEAQAVLSAHYPGGSLQVPSSNGEKEKQQLQGVMLDASARRLQAQKIYLRAVAVVRWANSRNAILQGQMPHSGNAVMLQQADGNLRAELSTITDQHCVNVLRTKDAQAGHWLQEDPPLPTILDWIQSQH</sequence>
<proteinExistence type="predicted"/>
<gene>
    <name evidence="1" type="ORF">FRX48_04831</name>
</gene>
<protein>
    <submittedName>
        <fullName evidence="1">Uncharacterized protein</fullName>
    </submittedName>
</protein>
<name>A0A5M8PSH1_9LECA</name>